<dbReference type="InterPro" id="IPR000719">
    <property type="entry name" value="Prot_kinase_dom"/>
</dbReference>
<sequence length="336" mass="37002">MKVLSVGFSLSAFGRNELAFLRRIKTANPLHPGYGHVITLLSHFSMRTIFGRHTCFVMPLLAQPLNKGMAHSLPLSWKKRVIREIALGLTYLHDECGIIHADITNISGIALAKEAWIDFAVAEDPTKLSLVEQVTVHGQNMNVPVLANQPLSVPNPGYGGVCIVDFSSGSWKEGRHTGLIQNDATRAPEVILDGSWDTPADIWSFGHIVYELVTGMDLIPFPPLNTANFDDKYMIASIHALLGEYPQEFLGHCTRVAEFFDEQGMLLHTPMVITDTLAERLGPFFPGLAIEESLCLAFLSQLLQIDPSRRAQACDVLGHAWLAGAQGPHETLKYPV</sequence>
<dbReference type="PROSITE" id="PS50011">
    <property type="entry name" value="PROTEIN_KINASE_DOM"/>
    <property type="match status" value="1"/>
</dbReference>
<dbReference type="EC" id="2.7.11.1" evidence="1"/>
<dbReference type="EMBL" id="KV424314">
    <property type="protein sequence ID" value="KZT47800.1"/>
    <property type="molecule type" value="Genomic_DNA"/>
</dbReference>
<dbReference type="GO" id="GO:0004674">
    <property type="term" value="F:protein serine/threonine kinase activity"/>
    <property type="evidence" value="ECO:0007669"/>
    <property type="project" value="UniProtKB-KW"/>
</dbReference>
<evidence type="ECO:0000256" key="3">
    <source>
        <dbReference type="ARBA" id="ARBA00022679"/>
    </source>
</evidence>
<dbReference type="GO" id="GO:0005524">
    <property type="term" value="F:ATP binding"/>
    <property type="evidence" value="ECO:0007669"/>
    <property type="project" value="UniProtKB-KW"/>
</dbReference>
<dbReference type="PANTHER" id="PTHR47634:SF9">
    <property type="entry name" value="PROTEIN KINASE DOMAIN-CONTAINING PROTEIN-RELATED"/>
    <property type="match status" value="1"/>
</dbReference>
<name>A0A166MQ93_9BASI</name>
<dbReference type="InterPro" id="IPR011009">
    <property type="entry name" value="Kinase-like_dom_sf"/>
</dbReference>
<dbReference type="Gene3D" id="1.10.510.10">
    <property type="entry name" value="Transferase(Phosphotransferase) domain 1"/>
    <property type="match status" value="1"/>
</dbReference>
<dbReference type="GO" id="GO:0000245">
    <property type="term" value="P:spliceosomal complex assembly"/>
    <property type="evidence" value="ECO:0007669"/>
    <property type="project" value="TreeGrafter"/>
</dbReference>
<reference evidence="10 11" key="1">
    <citation type="journal article" date="2016" name="Mol. Biol. Evol.">
        <title>Comparative Genomics of Early-Diverging Mushroom-Forming Fungi Provides Insights into the Origins of Lignocellulose Decay Capabilities.</title>
        <authorList>
            <person name="Nagy L.G."/>
            <person name="Riley R."/>
            <person name="Tritt A."/>
            <person name="Adam C."/>
            <person name="Daum C."/>
            <person name="Floudas D."/>
            <person name="Sun H."/>
            <person name="Yadav J.S."/>
            <person name="Pangilinan J."/>
            <person name="Larsson K.H."/>
            <person name="Matsuura K."/>
            <person name="Barry K."/>
            <person name="Labutti K."/>
            <person name="Kuo R."/>
            <person name="Ohm R.A."/>
            <person name="Bhattacharya S.S."/>
            <person name="Shirouzu T."/>
            <person name="Yoshinaga Y."/>
            <person name="Martin F.M."/>
            <person name="Grigoriev I.V."/>
            <person name="Hibbett D.S."/>
        </authorList>
    </citation>
    <scope>NUCLEOTIDE SEQUENCE [LARGE SCALE GENOMIC DNA]</scope>
    <source>
        <strain evidence="10 11">HHB12733</strain>
    </source>
</reference>
<comment type="catalytic activity">
    <reaction evidence="8">
        <text>L-seryl-[protein] + ATP = O-phospho-L-seryl-[protein] + ADP + H(+)</text>
        <dbReference type="Rhea" id="RHEA:17989"/>
        <dbReference type="Rhea" id="RHEA-COMP:9863"/>
        <dbReference type="Rhea" id="RHEA-COMP:11604"/>
        <dbReference type="ChEBI" id="CHEBI:15378"/>
        <dbReference type="ChEBI" id="CHEBI:29999"/>
        <dbReference type="ChEBI" id="CHEBI:30616"/>
        <dbReference type="ChEBI" id="CHEBI:83421"/>
        <dbReference type="ChEBI" id="CHEBI:456216"/>
        <dbReference type="EC" id="2.7.11.1"/>
    </reaction>
</comment>
<keyword evidence="11" id="KW-1185">Reference proteome</keyword>
<proteinExistence type="predicted"/>
<evidence type="ECO:0000256" key="5">
    <source>
        <dbReference type="ARBA" id="ARBA00022777"/>
    </source>
</evidence>
<gene>
    <name evidence="10" type="ORF">CALCODRAFT_445096</name>
</gene>
<dbReference type="SUPFAM" id="SSF56112">
    <property type="entry name" value="Protein kinase-like (PK-like)"/>
    <property type="match status" value="1"/>
</dbReference>
<dbReference type="Pfam" id="PF00069">
    <property type="entry name" value="Pkinase"/>
    <property type="match status" value="1"/>
</dbReference>
<evidence type="ECO:0000256" key="1">
    <source>
        <dbReference type="ARBA" id="ARBA00012513"/>
    </source>
</evidence>
<dbReference type="GO" id="GO:0050684">
    <property type="term" value="P:regulation of mRNA processing"/>
    <property type="evidence" value="ECO:0007669"/>
    <property type="project" value="TreeGrafter"/>
</dbReference>
<evidence type="ECO:0000256" key="8">
    <source>
        <dbReference type="ARBA" id="ARBA00048679"/>
    </source>
</evidence>
<keyword evidence="4" id="KW-0547">Nucleotide-binding</keyword>
<dbReference type="AlphaFoldDB" id="A0A166MQ93"/>
<accession>A0A166MQ93</accession>
<evidence type="ECO:0000256" key="4">
    <source>
        <dbReference type="ARBA" id="ARBA00022741"/>
    </source>
</evidence>
<protein>
    <recommendedName>
        <fullName evidence="1">non-specific serine/threonine protein kinase</fullName>
        <ecNumber evidence="1">2.7.11.1</ecNumber>
    </recommendedName>
</protein>
<keyword evidence="5 10" id="KW-0418">Kinase</keyword>
<dbReference type="Gene3D" id="3.30.200.20">
    <property type="entry name" value="Phosphorylase Kinase, domain 1"/>
    <property type="match status" value="1"/>
</dbReference>
<evidence type="ECO:0000256" key="2">
    <source>
        <dbReference type="ARBA" id="ARBA00022527"/>
    </source>
</evidence>
<dbReference type="Proteomes" id="UP000076842">
    <property type="component" value="Unassembled WGS sequence"/>
</dbReference>
<keyword evidence="3" id="KW-0808">Transferase</keyword>
<dbReference type="STRING" id="1353952.A0A166MQ93"/>
<keyword evidence="2" id="KW-0723">Serine/threonine-protein kinase</keyword>
<dbReference type="SMART" id="SM00220">
    <property type="entry name" value="S_TKc"/>
    <property type="match status" value="1"/>
</dbReference>
<organism evidence="10 11">
    <name type="scientific">Calocera cornea HHB12733</name>
    <dbReference type="NCBI Taxonomy" id="1353952"/>
    <lineage>
        <taxon>Eukaryota</taxon>
        <taxon>Fungi</taxon>
        <taxon>Dikarya</taxon>
        <taxon>Basidiomycota</taxon>
        <taxon>Agaricomycotina</taxon>
        <taxon>Dacrymycetes</taxon>
        <taxon>Dacrymycetales</taxon>
        <taxon>Dacrymycetaceae</taxon>
        <taxon>Calocera</taxon>
    </lineage>
</organism>
<evidence type="ECO:0000313" key="10">
    <source>
        <dbReference type="EMBL" id="KZT47800.1"/>
    </source>
</evidence>
<comment type="catalytic activity">
    <reaction evidence="7">
        <text>L-threonyl-[protein] + ATP = O-phospho-L-threonyl-[protein] + ADP + H(+)</text>
        <dbReference type="Rhea" id="RHEA:46608"/>
        <dbReference type="Rhea" id="RHEA-COMP:11060"/>
        <dbReference type="Rhea" id="RHEA-COMP:11605"/>
        <dbReference type="ChEBI" id="CHEBI:15378"/>
        <dbReference type="ChEBI" id="CHEBI:30013"/>
        <dbReference type="ChEBI" id="CHEBI:30616"/>
        <dbReference type="ChEBI" id="CHEBI:61977"/>
        <dbReference type="ChEBI" id="CHEBI:456216"/>
        <dbReference type="EC" id="2.7.11.1"/>
    </reaction>
</comment>
<evidence type="ECO:0000259" key="9">
    <source>
        <dbReference type="PROSITE" id="PS50011"/>
    </source>
</evidence>
<evidence type="ECO:0000256" key="6">
    <source>
        <dbReference type="ARBA" id="ARBA00022840"/>
    </source>
</evidence>
<evidence type="ECO:0000313" key="11">
    <source>
        <dbReference type="Proteomes" id="UP000076842"/>
    </source>
</evidence>
<dbReference type="PANTHER" id="PTHR47634">
    <property type="entry name" value="PROTEIN KINASE DOMAIN-CONTAINING PROTEIN-RELATED"/>
    <property type="match status" value="1"/>
</dbReference>
<dbReference type="InterPro" id="IPR051334">
    <property type="entry name" value="SRPK"/>
</dbReference>
<dbReference type="OrthoDB" id="5979581at2759"/>
<evidence type="ECO:0000256" key="7">
    <source>
        <dbReference type="ARBA" id="ARBA00047899"/>
    </source>
</evidence>
<feature type="domain" description="Protein kinase" evidence="9">
    <location>
        <begin position="1"/>
        <end position="322"/>
    </location>
</feature>
<dbReference type="InParanoid" id="A0A166MQ93"/>
<keyword evidence="6" id="KW-0067">ATP-binding</keyword>